<dbReference type="Pfam" id="PF02525">
    <property type="entry name" value="Flavodoxin_2"/>
    <property type="match status" value="1"/>
</dbReference>
<comment type="similarity">
    <text evidence="1">Belongs to the NAD(P)H dehydrogenase (quinone) family.</text>
</comment>
<evidence type="ECO:0000256" key="1">
    <source>
        <dbReference type="ARBA" id="ARBA00006252"/>
    </source>
</evidence>
<dbReference type="InterPro" id="IPR003680">
    <property type="entry name" value="Flavodoxin_fold"/>
</dbReference>
<dbReference type="RefSeq" id="WP_271092390.1">
    <property type="nucleotide sequence ID" value="NZ_JAPJZH010000024.1"/>
</dbReference>
<sequence length="204" mass="22561">MGAPSKILIIFGFPTIKSYGGALAEAYAEGVRDSGCEVDFMDLSQMPFDATPSGRPGPLDPVFEDARNRIRSAAHIVFAYPTWLGAMPARLKGFLEQVFGKNWAFEFEPGTLLPKRHLTGRSADVIVTMDTPPRLYKWVLGAPGHNLIKRAMLKPAGVSPTRIFTFGPIANSSEGKRSRWLDQSKRLGSRRGKALARRQKSRPF</sequence>
<dbReference type="PANTHER" id="PTHR10204:SF34">
    <property type="entry name" value="NAD(P)H DEHYDROGENASE [QUINONE] 1 ISOFORM 1"/>
    <property type="match status" value="1"/>
</dbReference>
<dbReference type="InterPro" id="IPR051545">
    <property type="entry name" value="NAD(P)H_dehydrogenase_qn"/>
</dbReference>
<dbReference type="SUPFAM" id="SSF52218">
    <property type="entry name" value="Flavoproteins"/>
    <property type="match status" value="1"/>
</dbReference>
<evidence type="ECO:0000259" key="4">
    <source>
        <dbReference type="Pfam" id="PF02525"/>
    </source>
</evidence>
<keyword evidence="2" id="KW-0560">Oxidoreductase</keyword>
<evidence type="ECO:0000256" key="2">
    <source>
        <dbReference type="ARBA" id="ARBA00023002"/>
    </source>
</evidence>
<name>A0ABT4VWD3_9HYPH</name>
<reference evidence="5" key="1">
    <citation type="submission" date="2022-11" db="EMBL/GenBank/DDBJ databases">
        <title>Hoeflea poritis sp. nov., isolated from scleractinian coral Porites lutea.</title>
        <authorList>
            <person name="Zhang G."/>
            <person name="Wei Q."/>
            <person name="Cai L."/>
        </authorList>
    </citation>
    <scope>NUCLEOTIDE SEQUENCE</scope>
    <source>
        <strain evidence="5">E7-10</strain>
    </source>
</reference>
<evidence type="ECO:0000256" key="3">
    <source>
        <dbReference type="SAM" id="MobiDB-lite"/>
    </source>
</evidence>
<evidence type="ECO:0000313" key="5">
    <source>
        <dbReference type="EMBL" id="MDA4848520.1"/>
    </source>
</evidence>
<dbReference type="EMBL" id="JAPJZH010000024">
    <property type="protein sequence ID" value="MDA4848520.1"/>
    <property type="molecule type" value="Genomic_DNA"/>
</dbReference>
<protein>
    <submittedName>
        <fullName evidence="5">NAD(P)H-dependent oxidoreductase</fullName>
    </submittedName>
</protein>
<dbReference type="Proteomes" id="UP001148313">
    <property type="component" value="Unassembled WGS sequence"/>
</dbReference>
<comment type="caution">
    <text evidence="5">The sequence shown here is derived from an EMBL/GenBank/DDBJ whole genome shotgun (WGS) entry which is preliminary data.</text>
</comment>
<feature type="compositionally biased region" description="Basic and acidic residues" evidence="3">
    <location>
        <begin position="174"/>
        <end position="185"/>
    </location>
</feature>
<gene>
    <name evidence="5" type="ORF">OOZ53_24395</name>
</gene>
<dbReference type="InterPro" id="IPR029039">
    <property type="entry name" value="Flavoprotein-like_sf"/>
</dbReference>
<feature type="compositionally biased region" description="Basic residues" evidence="3">
    <location>
        <begin position="187"/>
        <end position="204"/>
    </location>
</feature>
<organism evidence="5 6">
    <name type="scientific">Hoeflea poritis</name>
    <dbReference type="NCBI Taxonomy" id="2993659"/>
    <lineage>
        <taxon>Bacteria</taxon>
        <taxon>Pseudomonadati</taxon>
        <taxon>Pseudomonadota</taxon>
        <taxon>Alphaproteobacteria</taxon>
        <taxon>Hyphomicrobiales</taxon>
        <taxon>Rhizobiaceae</taxon>
        <taxon>Hoeflea</taxon>
    </lineage>
</organism>
<accession>A0ABT4VWD3</accession>
<dbReference type="PANTHER" id="PTHR10204">
    <property type="entry name" value="NAD P H OXIDOREDUCTASE-RELATED"/>
    <property type="match status" value="1"/>
</dbReference>
<dbReference type="Gene3D" id="3.40.50.360">
    <property type="match status" value="1"/>
</dbReference>
<feature type="region of interest" description="Disordered" evidence="3">
    <location>
        <begin position="173"/>
        <end position="204"/>
    </location>
</feature>
<proteinExistence type="inferred from homology"/>
<evidence type="ECO:0000313" key="6">
    <source>
        <dbReference type="Proteomes" id="UP001148313"/>
    </source>
</evidence>
<feature type="domain" description="Flavodoxin-like fold" evidence="4">
    <location>
        <begin position="5"/>
        <end position="173"/>
    </location>
</feature>
<keyword evidence="6" id="KW-1185">Reference proteome</keyword>